<organism evidence="2 3">
    <name type="scientific">Rhodotorula taiwanensis</name>
    <dbReference type="NCBI Taxonomy" id="741276"/>
    <lineage>
        <taxon>Eukaryota</taxon>
        <taxon>Fungi</taxon>
        <taxon>Dikarya</taxon>
        <taxon>Basidiomycota</taxon>
        <taxon>Pucciniomycotina</taxon>
        <taxon>Microbotryomycetes</taxon>
        <taxon>Sporidiobolales</taxon>
        <taxon>Sporidiobolaceae</taxon>
        <taxon>Rhodotorula</taxon>
    </lineage>
</organism>
<dbReference type="PANTHER" id="PTHR37832">
    <property type="entry name" value="BLL2683 PROTEIN"/>
    <property type="match status" value="1"/>
</dbReference>
<dbReference type="PANTHER" id="PTHR37832:SF1">
    <property type="entry name" value="STRESS-RESPONSE A_B BARREL DOMAIN-CONTAINING PROTEIN"/>
    <property type="match status" value="1"/>
</dbReference>
<protein>
    <recommendedName>
        <fullName evidence="1">Stress-response A/B barrel domain-containing protein</fullName>
    </recommendedName>
</protein>
<keyword evidence="3" id="KW-1185">Reference proteome</keyword>
<dbReference type="EMBL" id="PJQD01000036">
    <property type="protein sequence ID" value="POY73476.1"/>
    <property type="molecule type" value="Genomic_DNA"/>
</dbReference>
<dbReference type="InterPro" id="IPR013097">
    <property type="entry name" value="Dabb"/>
</dbReference>
<proteinExistence type="predicted"/>
<evidence type="ECO:0000313" key="2">
    <source>
        <dbReference type="EMBL" id="POY73476.1"/>
    </source>
</evidence>
<dbReference type="AlphaFoldDB" id="A0A2S5B9M7"/>
<dbReference type="Gene3D" id="3.30.70.100">
    <property type="match status" value="1"/>
</dbReference>
<dbReference type="PROSITE" id="PS51502">
    <property type="entry name" value="S_R_A_B_BARREL"/>
    <property type="match status" value="1"/>
</dbReference>
<reference evidence="2 3" key="1">
    <citation type="journal article" date="2018" name="Front. Microbiol.">
        <title>Prospects for Fungal Bioremediation of Acidic Radioactive Waste Sites: Characterization and Genome Sequence of Rhodotorula taiwanensis MD1149.</title>
        <authorList>
            <person name="Tkavc R."/>
            <person name="Matrosova V.Y."/>
            <person name="Grichenko O.E."/>
            <person name="Gostincar C."/>
            <person name="Volpe R.P."/>
            <person name="Klimenkova P."/>
            <person name="Gaidamakova E.K."/>
            <person name="Zhou C.E."/>
            <person name="Stewart B.J."/>
            <person name="Lyman M.G."/>
            <person name="Malfatti S.A."/>
            <person name="Rubinfeld B."/>
            <person name="Courtot M."/>
            <person name="Singh J."/>
            <person name="Dalgard C.L."/>
            <person name="Hamilton T."/>
            <person name="Frey K.G."/>
            <person name="Gunde-Cimerman N."/>
            <person name="Dugan L."/>
            <person name="Daly M.J."/>
        </authorList>
    </citation>
    <scope>NUCLEOTIDE SEQUENCE [LARGE SCALE GENOMIC DNA]</scope>
    <source>
        <strain evidence="2 3">MD1149</strain>
    </source>
</reference>
<sequence length="101" mass="11381">MPGSIIHTVFWKWNGQQPADYTEQLRTAAQAMVGQIPGLKRVEVGPALESTKARSQGWETMLYAEIESEEALKVYADHDAHVHFKTLTGYKTDIMAFDIEV</sequence>
<dbReference type="SMART" id="SM00886">
    <property type="entry name" value="Dabb"/>
    <property type="match status" value="1"/>
</dbReference>
<evidence type="ECO:0000259" key="1">
    <source>
        <dbReference type="PROSITE" id="PS51502"/>
    </source>
</evidence>
<dbReference type="Pfam" id="PF07876">
    <property type="entry name" value="Dabb"/>
    <property type="match status" value="1"/>
</dbReference>
<dbReference type="Proteomes" id="UP000237144">
    <property type="component" value="Unassembled WGS sequence"/>
</dbReference>
<name>A0A2S5B9M7_9BASI</name>
<feature type="domain" description="Stress-response A/B barrel" evidence="1">
    <location>
        <begin position="5"/>
        <end position="99"/>
    </location>
</feature>
<evidence type="ECO:0000313" key="3">
    <source>
        <dbReference type="Proteomes" id="UP000237144"/>
    </source>
</evidence>
<dbReference type="InterPro" id="IPR011008">
    <property type="entry name" value="Dimeric_a/b-barrel"/>
</dbReference>
<dbReference type="STRING" id="741276.A0A2S5B9M7"/>
<comment type="caution">
    <text evidence="2">The sequence shown here is derived from an EMBL/GenBank/DDBJ whole genome shotgun (WGS) entry which is preliminary data.</text>
</comment>
<dbReference type="OrthoDB" id="42919at2759"/>
<accession>A0A2S5B9M7</accession>
<gene>
    <name evidence="2" type="ORF">BMF94_3413</name>
</gene>
<dbReference type="SUPFAM" id="SSF54909">
    <property type="entry name" value="Dimeric alpha+beta barrel"/>
    <property type="match status" value="1"/>
</dbReference>